<dbReference type="InterPro" id="IPR004761">
    <property type="entry name" value="Spore_GerAB"/>
</dbReference>
<organism evidence="9 10">
    <name type="scientific">Alkalihalobacterium chitinilyticum</name>
    <dbReference type="NCBI Taxonomy" id="2980103"/>
    <lineage>
        <taxon>Bacteria</taxon>
        <taxon>Bacillati</taxon>
        <taxon>Bacillota</taxon>
        <taxon>Bacilli</taxon>
        <taxon>Bacillales</taxon>
        <taxon>Bacillaceae</taxon>
        <taxon>Alkalihalobacterium</taxon>
    </lineage>
</organism>
<proteinExistence type="inferred from homology"/>
<sequence>MSNKKDYEITPIEMGISLVSLIFAVGILTLPRTLANEVGTTDGWISILLAGLISIGFIYLYTQLQKNFPGRTYLQFLAEGKLGKWVAKFIGILFIFYLGFLVSMQARILAMAVKMYLIDQTPAEVVVAIILLLITYAVSKGIQGIVHIHLMFTPFIFVALCFIMVFNFNEAQFDRLLPIMSEGITPVLYGVLPPMFSFAGVFLLFFFMAYMKESDLRSGTLSIFMLATTIIYAFITITAYAIFGLEMTKVITFPAVELAKEIELIGAFIERFESIFLTIYIMAIFTSMANILFVIQQIFYEQFIQSLKMRSYLSAILLFFIFLVSFIPNSITEVENIGKYLALLGDGLLVSTFIIGFLTVWIRNRSKSSIENNSSM</sequence>
<feature type="transmembrane region" description="Helical" evidence="8">
    <location>
        <begin position="337"/>
        <end position="362"/>
    </location>
</feature>
<dbReference type="Proteomes" id="UP001148125">
    <property type="component" value="Unassembled WGS sequence"/>
</dbReference>
<evidence type="ECO:0000313" key="9">
    <source>
        <dbReference type="EMBL" id="MDE5413380.1"/>
    </source>
</evidence>
<evidence type="ECO:0000256" key="3">
    <source>
        <dbReference type="ARBA" id="ARBA00022448"/>
    </source>
</evidence>
<feature type="transmembrane region" description="Helical" evidence="8">
    <location>
        <begin position="223"/>
        <end position="243"/>
    </location>
</feature>
<feature type="transmembrane region" description="Helical" evidence="8">
    <location>
        <begin position="43"/>
        <end position="64"/>
    </location>
</feature>
<feature type="transmembrane region" description="Helical" evidence="8">
    <location>
        <begin position="12"/>
        <end position="31"/>
    </location>
</feature>
<keyword evidence="5 8" id="KW-0812">Transmembrane</keyword>
<feature type="transmembrane region" description="Helical" evidence="8">
    <location>
        <begin position="188"/>
        <end position="211"/>
    </location>
</feature>
<dbReference type="PANTHER" id="PTHR34975:SF2">
    <property type="entry name" value="SPORE GERMINATION PROTEIN A2"/>
    <property type="match status" value="1"/>
</dbReference>
<keyword evidence="7 8" id="KW-0472">Membrane</keyword>
<feature type="transmembrane region" description="Helical" evidence="8">
    <location>
        <begin position="275"/>
        <end position="300"/>
    </location>
</feature>
<reference evidence="9" key="1">
    <citation type="submission" date="2024-05" db="EMBL/GenBank/DDBJ databases">
        <title>Alkalihalobacillus sp. strain MEB203 novel alkaliphilic bacterium from Lonar Lake, India.</title>
        <authorList>
            <person name="Joshi A."/>
            <person name="Thite S."/>
            <person name="Mengade P."/>
        </authorList>
    </citation>
    <scope>NUCLEOTIDE SEQUENCE</scope>
    <source>
        <strain evidence="9">MEB 203</strain>
    </source>
</reference>
<keyword evidence="3" id="KW-0813">Transport</keyword>
<protein>
    <submittedName>
        <fullName evidence="9">Spore germination protein</fullName>
    </submittedName>
</protein>
<feature type="transmembrane region" description="Helical" evidence="8">
    <location>
        <begin position="150"/>
        <end position="168"/>
    </location>
</feature>
<evidence type="ECO:0000256" key="5">
    <source>
        <dbReference type="ARBA" id="ARBA00022692"/>
    </source>
</evidence>
<feature type="transmembrane region" description="Helical" evidence="8">
    <location>
        <begin position="121"/>
        <end position="138"/>
    </location>
</feature>
<gene>
    <name evidence="9" type="ORF">N7Z68_08270</name>
</gene>
<dbReference type="NCBIfam" id="TIGR00912">
    <property type="entry name" value="2A0309"/>
    <property type="match status" value="1"/>
</dbReference>
<keyword evidence="10" id="KW-1185">Reference proteome</keyword>
<feature type="transmembrane region" description="Helical" evidence="8">
    <location>
        <begin position="312"/>
        <end position="331"/>
    </location>
</feature>
<dbReference type="EMBL" id="JAOTPO010000004">
    <property type="protein sequence ID" value="MDE5413380.1"/>
    <property type="molecule type" value="Genomic_DNA"/>
</dbReference>
<dbReference type="RefSeq" id="WP_275117997.1">
    <property type="nucleotide sequence ID" value="NZ_JAOTPO010000004.1"/>
</dbReference>
<evidence type="ECO:0000256" key="6">
    <source>
        <dbReference type="ARBA" id="ARBA00022989"/>
    </source>
</evidence>
<feature type="transmembrane region" description="Helical" evidence="8">
    <location>
        <begin position="85"/>
        <end position="109"/>
    </location>
</feature>
<name>A0ABT5VD58_9BACI</name>
<accession>A0ABT5VD58</accession>
<evidence type="ECO:0000256" key="2">
    <source>
        <dbReference type="ARBA" id="ARBA00007998"/>
    </source>
</evidence>
<dbReference type="Pfam" id="PF03845">
    <property type="entry name" value="Spore_permease"/>
    <property type="match status" value="1"/>
</dbReference>
<keyword evidence="4" id="KW-0309">Germination</keyword>
<evidence type="ECO:0000256" key="1">
    <source>
        <dbReference type="ARBA" id="ARBA00004141"/>
    </source>
</evidence>
<evidence type="ECO:0000256" key="4">
    <source>
        <dbReference type="ARBA" id="ARBA00022544"/>
    </source>
</evidence>
<keyword evidence="6 8" id="KW-1133">Transmembrane helix</keyword>
<comment type="similarity">
    <text evidence="2">Belongs to the amino acid-polyamine-organocation (APC) superfamily. Spore germination protein (SGP) (TC 2.A.3.9) family.</text>
</comment>
<comment type="caution">
    <text evidence="9">The sequence shown here is derived from an EMBL/GenBank/DDBJ whole genome shotgun (WGS) entry which is preliminary data.</text>
</comment>
<dbReference type="PANTHER" id="PTHR34975">
    <property type="entry name" value="SPORE GERMINATION PROTEIN A2"/>
    <property type="match status" value="1"/>
</dbReference>
<evidence type="ECO:0000256" key="8">
    <source>
        <dbReference type="SAM" id="Phobius"/>
    </source>
</evidence>
<evidence type="ECO:0000313" key="10">
    <source>
        <dbReference type="Proteomes" id="UP001148125"/>
    </source>
</evidence>
<comment type="subcellular location">
    <subcellularLocation>
        <location evidence="1">Membrane</location>
        <topology evidence="1">Multi-pass membrane protein</topology>
    </subcellularLocation>
</comment>
<evidence type="ECO:0000256" key="7">
    <source>
        <dbReference type="ARBA" id="ARBA00023136"/>
    </source>
</evidence>